<comment type="caution">
    <text evidence="4">The sequence shown here is derived from an EMBL/GenBank/DDBJ whole genome shotgun (WGS) entry which is preliminary data.</text>
</comment>
<dbReference type="PANTHER" id="PTHR12377">
    <property type="entry name" value="CYTOSOLIC IRON-SULFUR ASSEMBLY COMPONENT 2B-RELATED"/>
    <property type="match status" value="1"/>
</dbReference>
<keyword evidence="2" id="KW-0159">Chromosome partition</keyword>
<dbReference type="AlphaFoldDB" id="A0A9Q0REQ1"/>
<protein>
    <submittedName>
        <fullName evidence="4">Cytosolic iron-sulfur assembly component 2b</fullName>
    </submittedName>
</protein>
<dbReference type="Proteomes" id="UP001149090">
    <property type="component" value="Unassembled WGS sequence"/>
</dbReference>
<keyword evidence="5" id="KW-1185">Reference proteome</keyword>
<evidence type="ECO:0000256" key="1">
    <source>
        <dbReference type="ARBA" id="ARBA00010381"/>
    </source>
</evidence>
<dbReference type="Gene3D" id="6.10.250.1280">
    <property type="match status" value="1"/>
</dbReference>
<dbReference type="GO" id="GO:0140535">
    <property type="term" value="C:intracellular protein-containing complex"/>
    <property type="evidence" value="ECO:0007669"/>
    <property type="project" value="UniProtKB-ARBA"/>
</dbReference>
<dbReference type="SUPFAM" id="SSF117916">
    <property type="entry name" value="Fe-S cluster assembly (FSCA) domain-like"/>
    <property type="match status" value="1"/>
</dbReference>
<evidence type="ECO:0000256" key="2">
    <source>
        <dbReference type="ARBA" id="ARBA00022829"/>
    </source>
</evidence>
<sequence>MQNPNPIIFETQKIQRIPKESDFDDNIEDEIDEIEIFEMLRNIVDPEHPLSLEELNVITLDGIKVFNKDNYVLVNFTPTIPGCTMSTLIGLSIRTKLERSLPSRFKFDVLITKGTHNSENDINKQVNDKERCRAALEQPHLLQIVNDCIRPSLQNQTKKKRK</sequence>
<dbReference type="GO" id="GO:0051604">
    <property type="term" value="P:protein maturation"/>
    <property type="evidence" value="ECO:0007669"/>
    <property type="project" value="InterPro"/>
</dbReference>
<accession>A0A9Q0REQ1</accession>
<dbReference type="InterPro" id="IPR034904">
    <property type="entry name" value="FSCA_dom_sf"/>
</dbReference>
<dbReference type="OMA" id="NQCISAR"/>
<evidence type="ECO:0000313" key="5">
    <source>
        <dbReference type="Proteomes" id="UP001149090"/>
    </source>
</evidence>
<feature type="domain" description="MIP18 family-like" evidence="3">
    <location>
        <begin position="35"/>
        <end position="103"/>
    </location>
</feature>
<name>A0A9Q0REQ1_ANAIG</name>
<dbReference type="GO" id="GO:0007059">
    <property type="term" value="P:chromosome segregation"/>
    <property type="evidence" value="ECO:0007669"/>
    <property type="project" value="UniProtKB-KW"/>
</dbReference>
<gene>
    <name evidence="4" type="ORF">M0811_05920</name>
</gene>
<dbReference type="OrthoDB" id="2746at2759"/>
<evidence type="ECO:0000259" key="3">
    <source>
        <dbReference type="Pfam" id="PF01883"/>
    </source>
</evidence>
<dbReference type="GO" id="GO:1990229">
    <property type="term" value="C:iron-sulfur cluster assembly complex"/>
    <property type="evidence" value="ECO:0007669"/>
    <property type="project" value="UniProtKB-ARBA"/>
</dbReference>
<dbReference type="PANTHER" id="PTHR12377:SF0">
    <property type="entry name" value="CYTOSOLIC IRON-SULFUR ASSEMBLY COMPONENT 2B"/>
    <property type="match status" value="1"/>
</dbReference>
<dbReference type="Gene3D" id="3.30.300.130">
    <property type="entry name" value="Fe-S cluster assembly (FSCA)"/>
    <property type="match status" value="1"/>
</dbReference>
<dbReference type="InterPro" id="IPR039796">
    <property type="entry name" value="MIP18"/>
</dbReference>
<dbReference type="Pfam" id="PF01883">
    <property type="entry name" value="FeS_assembly_P"/>
    <property type="match status" value="1"/>
</dbReference>
<dbReference type="EMBL" id="JAPDFW010000058">
    <property type="protein sequence ID" value="KAJ5077397.1"/>
    <property type="molecule type" value="Genomic_DNA"/>
</dbReference>
<dbReference type="FunFam" id="3.30.300.130:FF:000005">
    <property type="entry name" value="Mitotic spindle-associated mmxd complex subunit"/>
    <property type="match status" value="1"/>
</dbReference>
<dbReference type="InterPro" id="IPR002744">
    <property type="entry name" value="MIP18-like"/>
</dbReference>
<evidence type="ECO:0000313" key="4">
    <source>
        <dbReference type="EMBL" id="KAJ5077397.1"/>
    </source>
</evidence>
<proteinExistence type="inferred from homology"/>
<organism evidence="4 5">
    <name type="scientific">Anaeramoeba ignava</name>
    <name type="common">Anaerobic marine amoeba</name>
    <dbReference type="NCBI Taxonomy" id="1746090"/>
    <lineage>
        <taxon>Eukaryota</taxon>
        <taxon>Metamonada</taxon>
        <taxon>Anaeramoebidae</taxon>
        <taxon>Anaeramoeba</taxon>
    </lineage>
</organism>
<comment type="similarity">
    <text evidence="1">Belongs to the MIP18 family.</text>
</comment>
<reference evidence="4" key="1">
    <citation type="submission" date="2022-10" db="EMBL/GenBank/DDBJ databases">
        <title>Novel sulphate-reducing endosymbionts in the free-living metamonad Anaeramoeba.</title>
        <authorList>
            <person name="Jerlstrom-Hultqvist J."/>
            <person name="Cepicka I."/>
            <person name="Gallot-Lavallee L."/>
            <person name="Salas-Leiva D."/>
            <person name="Curtis B.A."/>
            <person name="Zahonova K."/>
            <person name="Pipaliya S."/>
            <person name="Dacks J."/>
            <person name="Roger A.J."/>
        </authorList>
    </citation>
    <scope>NUCLEOTIDE SEQUENCE</scope>
    <source>
        <strain evidence="4">BMAN</strain>
    </source>
</reference>